<comment type="caution">
    <text evidence="8">The sequence shown here is derived from an EMBL/GenBank/DDBJ whole genome shotgun (WGS) entry which is preliminary data.</text>
</comment>
<dbReference type="SUPFAM" id="SSF48452">
    <property type="entry name" value="TPR-like"/>
    <property type="match status" value="2"/>
</dbReference>
<evidence type="ECO:0000313" key="9">
    <source>
        <dbReference type="Proteomes" id="UP000238836"/>
    </source>
</evidence>
<evidence type="ECO:0000256" key="1">
    <source>
        <dbReference type="ARBA" id="ARBA00004496"/>
    </source>
</evidence>
<dbReference type="InterPro" id="IPR010982">
    <property type="entry name" value="Lambda_DNA-bd_dom_sf"/>
</dbReference>
<comment type="subcellular location">
    <subcellularLocation>
        <location evidence="1">Cytoplasm</location>
    </subcellularLocation>
</comment>
<dbReference type="Gene3D" id="1.25.40.10">
    <property type="entry name" value="Tetratricopeptide repeat domain"/>
    <property type="match status" value="2"/>
</dbReference>
<dbReference type="InterPro" id="IPR011990">
    <property type="entry name" value="TPR-like_helical_dom_sf"/>
</dbReference>
<keyword evidence="4 6" id="KW-0802">TPR repeat</keyword>
<dbReference type="SMART" id="SM00530">
    <property type="entry name" value="HTH_XRE"/>
    <property type="match status" value="1"/>
</dbReference>
<evidence type="ECO:0000256" key="6">
    <source>
        <dbReference type="PROSITE-ProRule" id="PRU00339"/>
    </source>
</evidence>
<comment type="similarity">
    <text evidence="5">Belongs to the Rap family.</text>
</comment>
<evidence type="ECO:0000256" key="4">
    <source>
        <dbReference type="ARBA" id="ARBA00022803"/>
    </source>
</evidence>
<dbReference type="EMBL" id="PVTZ01000008">
    <property type="protein sequence ID" value="PRZ13618.1"/>
    <property type="molecule type" value="Genomic_DNA"/>
</dbReference>
<dbReference type="Proteomes" id="UP000238836">
    <property type="component" value="Unassembled WGS sequence"/>
</dbReference>
<dbReference type="Pfam" id="PF01381">
    <property type="entry name" value="HTH_3"/>
    <property type="match status" value="1"/>
</dbReference>
<keyword evidence="9" id="KW-1185">Reference proteome</keyword>
<dbReference type="PROSITE" id="PS50005">
    <property type="entry name" value="TPR"/>
    <property type="match status" value="3"/>
</dbReference>
<proteinExistence type="inferred from homology"/>
<evidence type="ECO:0000259" key="7">
    <source>
        <dbReference type="PROSITE" id="PS50943"/>
    </source>
</evidence>
<organism evidence="8 9">
    <name type="scientific">Laceyella sediminis</name>
    <dbReference type="NCBI Taxonomy" id="573074"/>
    <lineage>
        <taxon>Bacteria</taxon>
        <taxon>Bacillati</taxon>
        <taxon>Bacillota</taxon>
        <taxon>Bacilli</taxon>
        <taxon>Bacillales</taxon>
        <taxon>Thermoactinomycetaceae</taxon>
        <taxon>Laceyella</taxon>
    </lineage>
</organism>
<feature type="repeat" description="TPR" evidence="6">
    <location>
        <begin position="337"/>
        <end position="370"/>
    </location>
</feature>
<keyword evidence="2" id="KW-0963">Cytoplasm</keyword>
<evidence type="ECO:0000313" key="8">
    <source>
        <dbReference type="EMBL" id="PRZ13618.1"/>
    </source>
</evidence>
<accession>A0ABX5ERD2</accession>
<feature type="repeat" description="TPR" evidence="6">
    <location>
        <begin position="294"/>
        <end position="327"/>
    </location>
</feature>
<dbReference type="InterPro" id="IPR001387">
    <property type="entry name" value="Cro/C1-type_HTH"/>
</dbReference>
<gene>
    <name evidence="8" type="ORF">CLV36_108115</name>
</gene>
<dbReference type="Gene3D" id="1.10.260.40">
    <property type="entry name" value="lambda repressor-like DNA-binding domains"/>
    <property type="match status" value="1"/>
</dbReference>
<dbReference type="Pfam" id="PF13181">
    <property type="entry name" value="TPR_8"/>
    <property type="match status" value="1"/>
</dbReference>
<name>A0ABX5ERD2_9BACL</name>
<reference evidence="8 9" key="1">
    <citation type="submission" date="2018-03" db="EMBL/GenBank/DDBJ databases">
        <title>Genomic Encyclopedia of Archaeal and Bacterial Type Strains, Phase II (KMG-II): from individual species to whole genera.</title>
        <authorList>
            <person name="Goeker M."/>
        </authorList>
    </citation>
    <scope>NUCLEOTIDE SEQUENCE [LARGE SCALE GENOMIC DNA]</scope>
    <source>
        <strain evidence="8 9">RHA1</strain>
    </source>
</reference>
<dbReference type="SUPFAM" id="SSF47413">
    <property type="entry name" value="lambda repressor-like DNA-binding domains"/>
    <property type="match status" value="1"/>
</dbReference>
<dbReference type="InterPro" id="IPR019734">
    <property type="entry name" value="TPR_rpt"/>
</dbReference>
<evidence type="ECO:0000256" key="3">
    <source>
        <dbReference type="ARBA" id="ARBA00022737"/>
    </source>
</evidence>
<dbReference type="SMART" id="SM00028">
    <property type="entry name" value="TPR"/>
    <property type="match status" value="6"/>
</dbReference>
<feature type="domain" description="HTH cro/C1-type" evidence="7">
    <location>
        <begin position="26"/>
        <end position="80"/>
    </location>
</feature>
<sequence length="468" mass="54825">MNNSKKTELIGEGLDALQRSELGKMIKKKRKIEGYNQEYLASKINTSITTISNAENGKNDVSVEKIKKLCNFLEIDISQYPQLLREENKSRITQQEQFSFVESSLILNELDSAKEKLKKILCLDHLSTCLSTYYQGKFQLKKKNYPKSETLYLECLKLVEKEPEIKKTNIHSACYRDLARIAFKFKNNIIQALDYTKKGLQDFYQNGDRQHIFHNLLFSKAFYLDMLQQKEEALKAIEELWAIRQQIVNLEIELNMYELKAILYFKSEHFQEALKYAKKGLEKAIINESYGRLVELFTTTGNIYASLNDFHLAENYYIQALELKNKDEVIKDEYLFITTYTQLGKLYTSQKKWTDAHKNLENAVLIGEKNSHDIYRLFHAYFALGDLLFEQQLFDKAIEPYKKAFELHKKNGLPLQDNELLVKLTYCYEQTNSEEFHEYKELLYKMSLSSVIGGANMSLHFMPDPPEE</sequence>
<dbReference type="PROSITE" id="PS50943">
    <property type="entry name" value="HTH_CROC1"/>
    <property type="match status" value="1"/>
</dbReference>
<keyword evidence="3" id="KW-0677">Repeat</keyword>
<feature type="repeat" description="TPR" evidence="6">
    <location>
        <begin position="378"/>
        <end position="411"/>
    </location>
</feature>
<dbReference type="RefSeq" id="WP_106342694.1">
    <property type="nucleotide sequence ID" value="NZ_PVTZ01000008.1"/>
</dbReference>
<dbReference type="PANTHER" id="PTHR46630">
    <property type="entry name" value="TETRATRICOPEPTIDE REPEAT PROTEIN 29"/>
    <property type="match status" value="1"/>
</dbReference>
<dbReference type="Pfam" id="PF13424">
    <property type="entry name" value="TPR_12"/>
    <property type="match status" value="1"/>
</dbReference>
<dbReference type="InterPro" id="IPR051476">
    <property type="entry name" value="Bac_ResReg_Asp_Phosphatase"/>
</dbReference>
<dbReference type="CDD" id="cd00093">
    <property type="entry name" value="HTH_XRE"/>
    <property type="match status" value="1"/>
</dbReference>
<evidence type="ECO:0000256" key="5">
    <source>
        <dbReference type="ARBA" id="ARBA00038253"/>
    </source>
</evidence>
<evidence type="ECO:0000256" key="2">
    <source>
        <dbReference type="ARBA" id="ARBA00022490"/>
    </source>
</evidence>
<protein>
    <submittedName>
        <fullName evidence="8">Transcriptional regulator with XRE-family HTH domain</fullName>
    </submittedName>
</protein>
<dbReference type="PANTHER" id="PTHR46630:SF1">
    <property type="entry name" value="TETRATRICOPEPTIDE REPEAT PROTEIN 29"/>
    <property type="match status" value="1"/>
</dbReference>